<protein>
    <recommendedName>
        <fullName evidence="2">UspA domain-containing protein</fullName>
    </recommendedName>
</protein>
<dbReference type="Gene3D" id="3.40.50.12370">
    <property type="match status" value="1"/>
</dbReference>
<evidence type="ECO:0000313" key="4">
    <source>
        <dbReference type="Proteomes" id="UP000246740"/>
    </source>
</evidence>
<dbReference type="EMBL" id="KZ819189">
    <property type="protein sequence ID" value="PWZ01841.1"/>
    <property type="molecule type" value="Genomic_DNA"/>
</dbReference>
<feature type="compositionally biased region" description="Polar residues" evidence="1">
    <location>
        <begin position="123"/>
        <end position="136"/>
    </location>
</feature>
<evidence type="ECO:0000259" key="2">
    <source>
        <dbReference type="Pfam" id="PF00582"/>
    </source>
</evidence>
<feature type="compositionally biased region" description="Basic and acidic residues" evidence="1">
    <location>
        <begin position="621"/>
        <end position="647"/>
    </location>
</feature>
<gene>
    <name evidence="3" type="ORF">BCV70DRAFT_230084</name>
</gene>
<feature type="region of interest" description="Disordered" evidence="1">
    <location>
        <begin position="194"/>
        <end position="230"/>
    </location>
</feature>
<dbReference type="OrthoDB" id="992776at2759"/>
<dbReference type="PANTHER" id="PTHR46100">
    <property type="entry name" value="IMP2'P"/>
    <property type="match status" value="1"/>
</dbReference>
<proteinExistence type="predicted"/>
<feature type="compositionally biased region" description="Low complexity" evidence="1">
    <location>
        <begin position="1"/>
        <end position="16"/>
    </location>
</feature>
<dbReference type="PRINTS" id="PR01438">
    <property type="entry name" value="UNVRSLSTRESS"/>
</dbReference>
<name>A0A317XX18_9BASI</name>
<dbReference type="Pfam" id="PF00582">
    <property type="entry name" value="Usp"/>
    <property type="match status" value="1"/>
</dbReference>
<feature type="compositionally biased region" description="Basic and acidic residues" evidence="1">
    <location>
        <begin position="110"/>
        <end position="121"/>
    </location>
</feature>
<feature type="domain" description="UspA" evidence="2">
    <location>
        <begin position="340"/>
        <end position="486"/>
    </location>
</feature>
<feature type="region of interest" description="Disordered" evidence="1">
    <location>
        <begin position="43"/>
        <end position="161"/>
    </location>
</feature>
<reference evidence="3 4" key="1">
    <citation type="journal article" date="2018" name="Mol. Biol. Evol.">
        <title>Broad Genomic Sampling Reveals a Smut Pathogenic Ancestry of the Fungal Clade Ustilaginomycotina.</title>
        <authorList>
            <person name="Kijpornyongpan T."/>
            <person name="Mondo S.J."/>
            <person name="Barry K."/>
            <person name="Sandor L."/>
            <person name="Lee J."/>
            <person name="Lipzen A."/>
            <person name="Pangilinan J."/>
            <person name="LaButti K."/>
            <person name="Hainaut M."/>
            <person name="Henrissat B."/>
            <person name="Grigoriev I.V."/>
            <person name="Spatafora J.W."/>
            <person name="Aime M.C."/>
        </authorList>
    </citation>
    <scope>NUCLEOTIDE SEQUENCE [LARGE SCALE GENOMIC DNA]</scope>
    <source>
        <strain evidence="3 4">MCA 3645</strain>
    </source>
</reference>
<keyword evidence="4" id="KW-1185">Reference proteome</keyword>
<feature type="region of interest" description="Disordered" evidence="1">
    <location>
        <begin position="518"/>
        <end position="718"/>
    </location>
</feature>
<dbReference type="AlphaFoldDB" id="A0A317XX18"/>
<dbReference type="STRING" id="1882483.A0A317XX18"/>
<feature type="compositionally biased region" description="Basic and acidic residues" evidence="1">
    <location>
        <begin position="59"/>
        <end position="71"/>
    </location>
</feature>
<evidence type="ECO:0000313" key="3">
    <source>
        <dbReference type="EMBL" id="PWZ01841.1"/>
    </source>
</evidence>
<feature type="compositionally biased region" description="Polar residues" evidence="1">
    <location>
        <begin position="606"/>
        <end position="620"/>
    </location>
</feature>
<dbReference type="InParanoid" id="A0A317XX18"/>
<feature type="compositionally biased region" description="Basic residues" evidence="1">
    <location>
        <begin position="648"/>
        <end position="661"/>
    </location>
</feature>
<dbReference type="InterPro" id="IPR006016">
    <property type="entry name" value="UspA"/>
</dbReference>
<accession>A0A317XX18</accession>
<dbReference type="SUPFAM" id="SSF52402">
    <property type="entry name" value="Adenine nucleotide alpha hydrolases-like"/>
    <property type="match status" value="1"/>
</dbReference>
<dbReference type="InterPro" id="IPR006015">
    <property type="entry name" value="Universal_stress_UspA"/>
</dbReference>
<feature type="compositionally biased region" description="Basic and acidic residues" evidence="1">
    <location>
        <begin position="539"/>
        <end position="555"/>
    </location>
</feature>
<dbReference type="CDD" id="cd23659">
    <property type="entry name" value="USP_At3g01520-like"/>
    <property type="match status" value="1"/>
</dbReference>
<feature type="compositionally biased region" description="Low complexity" evidence="1">
    <location>
        <begin position="518"/>
        <end position="538"/>
    </location>
</feature>
<feature type="region of interest" description="Disordered" evidence="1">
    <location>
        <begin position="1"/>
        <end position="30"/>
    </location>
</feature>
<organism evidence="3 4">
    <name type="scientific">Testicularia cyperi</name>
    <dbReference type="NCBI Taxonomy" id="1882483"/>
    <lineage>
        <taxon>Eukaryota</taxon>
        <taxon>Fungi</taxon>
        <taxon>Dikarya</taxon>
        <taxon>Basidiomycota</taxon>
        <taxon>Ustilaginomycotina</taxon>
        <taxon>Ustilaginomycetes</taxon>
        <taxon>Ustilaginales</taxon>
        <taxon>Anthracoideaceae</taxon>
        <taxon>Testicularia</taxon>
    </lineage>
</organism>
<dbReference type="PANTHER" id="PTHR46100:SF4">
    <property type="entry name" value="USPA DOMAIN-CONTAINING PROTEIN"/>
    <property type="match status" value="1"/>
</dbReference>
<dbReference type="Proteomes" id="UP000246740">
    <property type="component" value="Unassembled WGS sequence"/>
</dbReference>
<sequence>MVPPSSSSASLNSSRSAVKPKSEKERDAVTTISSAFASMMAVGAPHHSHNGPFNIGPLRIDEGTGKGERDRSRKKSHRLSGFTKRSMSPFRFGKRSSRKHNGETESDSEYGTRSEREKDSDTESVASSATGITPRNSAFDVHDDDEDHPRIISSGRIANAISSPALRPALSRGNSASSLRSVEDSHGVEADVESIASDISDDEKDPVSTSVDDADEHEFHHDDEDDIEDDESVDSIVLDNTLYNAECLTDHQHWGGDAKSDDGHHHFETYEDENLEYDDEHITAPNVVLAEDQVSPFLQRRGSKMLPLIVSRPKFERNRCTIVLSHGDYEAAARTSKRPKRYVVASDGSEESSYAAEWTIGTVLRDGDEMLVVSVMETDAKLDALDPKHEEISARLEHQRIRQAMASVLSKQATHLLERTRLEVKISCQAIHAKNSRHMLLDLIDFFEPTMVIVGSRGLGSLRGILLGSTSHYLVQKSSAPVMVVRKRLKLPALPRGKGDVVESVRARHMRLDQASIEKVSNANESAEAEAATAAVSKAAKEDDSSPSDEARGADPADVGEDSEADKTENKAITTGKTASPGKSVDGLPSTQGDSPKGSLVRKASKSGSVTAPTVIPQNSLDREAETRSEIKQRKQEAAKLHEDDKKKHLLHSHSHSHAQMKLRASERENESTGDEAESVTETKPAASEPKARPNTDPAYPKQVRDRADSTNSTTTSS</sequence>
<evidence type="ECO:0000256" key="1">
    <source>
        <dbReference type="SAM" id="MobiDB-lite"/>
    </source>
</evidence>